<evidence type="ECO:0000256" key="2">
    <source>
        <dbReference type="ARBA" id="ARBA00023125"/>
    </source>
</evidence>
<dbReference type="PANTHER" id="PTHR13710">
    <property type="entry name" value="DNA HELICASE RECQ FAMILY MEMBER"/>
    <property type="match status" value="1"/>
</dbReference>
<dbReference type="GO" id="GO:0000724">
    <property type="term" value="P:double-strand break repair via homologous recombination"/>
    <property type="evidence" value="ECO:0007669"/>
    <property type="project" value="TreeGrafter"/>
</dbReference>
<evidence type="ECO:0000256" key="1">
    <source>
        <dbReference type="ARBA" id="ARBA00005446"/>
    </source>
</evidence>
<name>S8E0M7_FOMSC</name>
<sequence>MTSQREDVPSLEEIRRRTTAKLRCDPCRWQARSTQDILRGDKDVIAIAPTGAGKTLTFWMPLLFKPDGIQLVVTPLNLLGTQNEGDLGDIGEGKYRVIIANPEELMREGGGFEQLWKNSKFTSRLISVIFDEAHCISIWKSFRPDYKHLGRLRHLLPHTPFFLASATLPDEIRHEIMTTL</sequence>
<dbReference type="PROSITE" id="PS51192">
    <property type="entry name" value="HELICASE_ATP_BIND_1"/>
    <property type="match status" value="1"/>
</dbReference>
<evidence type="ECO:0000313" key="8">
    <source>
        <dbReference type="Proteomes" id="UP000015241"/>
    </source>
</evidence>
<dbReference type="OrthoDB" id="10261556at2759"/>
<keyword evidence="2" id="KW-0238">DNA-binding</keyword>
<dbReference type="Gene3D" id="3.40.50.300">
    <property type="entry name" value="P-loop containing nucleotide triphosphate hydrolases"/>
    <property type="match status" value="2"/>
</dbReference>
<dbReference type="EC" id="5.6.2.4" evidence="5"/>
<dbReference type="eggNOG" id="KOG0351">
    <property type="taxonomic scope" value="Eukaryota"/>
</dbReference>
<dbReference type="Pfam" id="PF00270">
    <property type="entry name" value="DEAD"/>
    <property type="match status" value="1"/>
</dbReference>
<evidence type="ECO:0000256" key="3">
    <source>
        <dbReference type="ARBA" id="ARBA00023235"/>
    </source>
</evidence>
<dbReference type="GO" id="GO:0005524">
    <property type="term" value="F:ATP binding"/>
    <property type="evidence" value="ECO:0007669"/>
    <property type="project" value="InterPro"/>
</dbReference>
<dbReference type="GO" id="GO:0009378">
    <property type="term" value="F:four-way junction helicase activity"/>
    <property type="evidence" value="ECO:0007669"/>
    <property type="project" value="TreeGrafter"/>
</dbReference>
<gene>
    <name evidence="7" type="ORF">FOMPIDRAFT_34024</name>
</gene>
<feature type="non-terminal residue" evidence="7">
    <location>
        <position position="180"/>
    </location>
</feature>
<dbReference type="HOGENOM" id="CLU_001103_19_2_1"/>
<evidence type="ECO:0000259" key="6">
    <source>
        <dbReference type="PROSITE" id="PS51192"/>
    </source>
</evidence>
<comment type="similarity">
    <text evidence="1">Belongs to the helicase family. RecQ subfamily.</text>
</comment>
<dbReference type="SUPFAM" id="SSF52540">
    <property type="entry name" value="P-loop containing nucleoside triphosphate hydrolases"/>
    <property type="match status" value="1"/>
</dbReference>
<dbReference type="GO" id="GO:0003677">
    <property type="term" value="F:DNA binding"/>
    <property type="evidence" value="ECO:0007669"/>
    <property type="project" value="UniProtKB-KW"/>
</dbReference>
<dbReference type="InterPro" id="IPR027417">
    <property type="entry name" value="P-loop_NTPase"/>
</dbReference>
<dbReference type="STRING" id="743788.S8E0M7"/>
<dbReference type="GO" id="GO:0005737">
    <property type="term" value="C:cytoplasm"/>
    <property type="evidence" value="ECO:0007669"/>
    <property type="project" value="TreeGrafter"/>
</dbReference>
<comment type="catalytic activity">
    <reaction evidence="4">
        <text>Couples ATP hydrolysis with the unwinding of duplex DNA by translocating in the 3'-5' direction.</text>
        <dbReference type="EC" id="5.6.2.4"/>
    </reaction>
</comment>
<evidence type="ECO:0000256" key="4">
    <source>
        <dbReference type="ARBA" id="ARBA00034617"/>
    </source>
</evidence>
<dbReference type="InterPro" id="IPR011545">
    <property type="entry name" value="DEAD/DEAH_box_helicase_dom"/>
</dbReference>
<dbReference type="GO" id="GO:0005694">
    <property type="term" value="C:chromosome"/>
    <property type="evidence" value="ECO:0007669"/>
    <property type="project" value="TreeGrafter"/>
</dbReference>
<keyword evidence="3" id="KW-0413">Isomerase</keyword>
<dbReference type="GO" id="GO:0043138">
    <property type="term" value="F:3'-5' DNA helicase activity"/>
    <property type="evidence" value="ECO:0007669"/>
    <property type="project" value="UniProtKB-EC"/>
</dbReference>
<reference evidence="7 8" key="1">
    <citation type="journal article" date="2012" name="Science">
        <title>The Paleozoic origin of enzymatic lignin decomposition reconstructed from 31 fungal genomes.</title>
        <authorList>
            <person name="Floudas D."/>
            <person name="Binder M."/>
            <person name="Riley R."/>
            <person name="Barry K."/>
            <person name="Blanchette R.A."/>
            <person name="Henrissat B."/>
            <person name="Martinez A.T."/>
            <person name="Otillar R."/>
            <person name="Spatafora J.W."/>
            <person name="Yadav J.S."/>
            <person name="Aerts A."/>
            <person name="Benoit I."/>
            <person name="Boyd A."/>
            <person name="Carlson A."/>
            <person name="Copeland A."/>
            <person name="Coutinho P.M."/>
            <person name="de Vries R.P."/>
            <person name="Ferreira P."/>
            <person name="Findley K."/>
            <person name="Foster B."/>
            <person name="Gaskell J."/>
            <person name="Glotzer D."/>
            <person name="Gorecki P."/>
            <person name="Heitman J."/>
            <person name="Hesse C."/>
            <person name="Hori C."/>
            <person name="Igarashi K."/>
            <person name="Jurgens J.A."/>
            <person name="Kallen N."/>
            <person name="Kersten P."/>
            <person name="Kohler A."/>
            <person name="Kuees U."/>
            <person name="Kumar T.K.A."/>
            <person name="Kuo A."/>
            <person name="LaButti K."/>
            <person name="Larrondo L.F."/>
            <person name="Lindquist E."/>
            <person name="Ling A."/>
            <person name="Lombard V."/>
            <person name="Lucas S."/>
            <person name="Lundell T."/>
            <person name="Martin R."/>
            <person name="McLaughlin D.J."/>
            <person name="Morgenstern I."/>
            <person name="Morin E."/>
            <person name="Murat C."/>
            <person name="Nagy L.G."/>
            <person name="Nolan M."/>
            <person name="Ohm R.A."/>
            <person name="Patyshakuliyeva A."/>
            <person name="Rokas A."/>
            <person name="Ruiz-Duenas F.J."/>
            <person name="Sabat G."/>
            <person name="Salamov A."/>
            <person name="Samejima M."/>
            <person name="Schmutz J."/>
            <person name="Slot J.C."/>
            <person name="St John F."/>
            <person name="Stenlid J."/>
            <person name="Sun H."/>
            <person name="Sun S."/>
            <person name="Syed K."/>
            <person name="Tsang A."/>
            <person name="Wiebenga A."/>
            <person name="Young D."/>
            <person name="Pisabarro A."/>
            <person name="Eastwood D.C."/>
            <person name="Martin F."/>
            <person name="Cullen D."/>
            <person name="Grigoriev I.V."/>
            <person name="Hibbett D.S."/>
        </authorList>
    </citation>
    <scope>NUCLEOTIDE SEQUENCE</scope>
    <source>
        <strain evidence="8">FP-58527</strain>
    </source>
</reference>
<dbReference type="InParanoid" id="S8E0M7"/>
<dbReference type="PANTHER" id="PTHR13710:SF105">
    <property type="entry name" value="ATP-DEPENDENT DNA HELICASE Q1"/>
    <property type="match status" value="1"/>
</dbReference>
<dbReference type="Proteomes" id="UP000015241">
    <property type="component" value="Unassembled WGS sequence"/>
</dbReference>
<dbReference type="EMBL" id="KE504181">
    <property type="protein sequence ID" value="EPS96958.1"/>
    <property type="molecule type" value="Genomic_DNA"/>
</dbReference>
<feature type="domain" description="Helicase ATP-binding" evidence="6">
    <location>
        <begin position="35"/>
        <end position="180"/>
    </location>
</feature>
<evidence type="ECO:0000313" key="7">
    <source>
        <dbReference type="EMBL" id="EPS96958.1"/>
    </source>
</evidence>
<dbReference type="AlphaFoldDB" id="S8E0M7"/>
<accession>S8E0M7</accession>
<keyword evidence="8" id="KW-1185">Reference proteome</keyword>
<evidence type="ECO:0000256" key="5">
    <source>
        <dbReference type="ARBA" id="ARBA00034808"/>
    </source>
</evidence>
<protein>
    <recommendedName>
        <fullName evidence="5">DNA 3'-5' helicase</fullName>
        <ecNumber evidence="5">5.6.2.4</ecNumber>
    </recommendedName>
</protein>
<dbReference type="InterPro" id="IPR014001">
    <property type="entry name" value="Helicase_ATP-bd"/>
</dbReference>
<organism evidence="7 8">
    <name type="scientific">Fomitopsis schrenkii</name>
    <name type="common">Brown rot fungus</name>
    <dbReference type="NCBI Taxonomy" id="2126942"/>
    <lineage>
        <taxon>Eukaryota</taxon>
        <taxon>Fungi</taxon>
        <taxon>Dikarya</taxon>
        <taxon>Basidiomycota</taxon>
        <taxon>Agaricomycotina</taxon>
        <taxon>Agaricomycetes</taxon>
        <taxon>Polyporales</taxon>
        <taxon>Fomitopsis</taxon>
    </lineage>
</organism>
<dbReference type="SMART" id="SM00487">
    <property type="entry name" value="DEXDc"/>
    <property type="match status" value="1"/>
</dbReference>
<proteinExistence type="inferred from homology"/>